<name>A0ACC7P3J4_9BACL</name>
<evidence type="ECO:0000313" key="1">
    <source>
        <dbReference type="EMBL" id="MFM9331626.1"/>
    </source>
</evidence>
<comment type="caution">
    <text evidence="1">The sequence shown here is derived from an EMBL/GenBank/DDBJ whole genome shotgun (WGS) entry which is preliminary data.</text>
</comment>
<protein>
    <submittedName>
        <fullName evidence="1">Dabb family protein</fullName>
    </submittedName>
</protein>
<gene>
    <name evidence="1" type="ORF">ACI1P1_25330</name>
</gene>
<sequence>MDQEGIRHVVQFRLKHKPDSAEAEAFLEEGRKSLSSIPVVKFFEVLRQISSKNKFDFAFSMEFLTQADYEAYDRHPVHVQFVEEFWKREVEDFLETDLKIWKD</sequence>
<accession>A0ACC7P3J4</accession>
<keyword evidence="2" id="KW-1185">Reference proteome</keyword>
<dbReference type="Proteomes" id="UP001631969">
    <property type="component" value="Unassembled WGS sequence"/>
</dbReference>
<evidence type="ECO:0000313" key="2">
    <source>
        <dbReference type="Proteomes" id="UP001631969"/>
    </source>
</evidence>
<reference evidence="1" key="1">
    <citation type="submission" date="2024-12" db="EMBL/GenBank/DDBJ databases">
        <authorList>
            <person name="Wu N."/>
        </authorList>
    </citation>
    <scope>NUCLEOTIDE SEQUENCE</scope>
    <source>
        <strain evidence="1">P15</strain>
    </source>
</reference>
<dbReference type="EMBL" id="JBJURJ010000020">
    <property type="protein sequence ID" value="MFM9331626.1"/>
    <property type="molecule type" value="Genomic_DNA"/>
</dbReference>
<organism evidence="1 2">
    <name type="scientific">Paenibacillus mesotrionivorans</name>
    <dbReference type="NCBI Taxonomy" id="3160968"/>
    <lineage>
        <taxon>Bacteria</taxon>
        <taxon>Bacillati</taxon>
        <taxon>Bacillota</taxon>
        <taxon>Bacilli</taxon>
        <taxon>Bacillales</taxon>
        <taxon>Paenibacillaceae</taxon>
        <taxon>Paenibacillus</taxon>
    </lineage>
</organism>
<proteinExistence type="predicted"/>